<evidence type="ECO:0000313" key="1">
    <source>
        <dbReference type="EMBL" id="GJE97008.1"/>
    </source>
</evidence>
<accession>A0A9P3GJE8</accession>
<dbReference type="EMBL" id="BPQB01000066">
    <property type="protein sequence ID" value="GJE97008.1"/>
    <property type="molecule type" value="Genomic_DNA"/>
</dbReference>
<sequence length="126" mass="14329">MSRQRPSPHDPAFHPEIHLSTFTIESLDTSRPYRRYGNRRPDVVHKDLRRCCSRRPGMQLDLSRIPGRRPSRWLHRGLSTVLQHPVAAQSGRPSILPPIVKPPCADPCISSIVLLDDQSYHSPQGL</sequence>
<keyword evidence="2" id="KW-1185">Reference proteome</keyword>
<reference evidence="1 2" key="1">
    <citation type="submission" date="2021-08" db="EMBL/GenBank/DDBJ databases">
        <title>Draft Genome Sequence of Phanerochaete sordida strain YK-624.</title>
        <authorList>
            <person name="Mori T."/>
            <person name="Dohra H."/>
            <person name="Suzuki T."/>
            <person name="Kawagishi H."/>
            <person name="Hirai H."/>
        </authorList>
    </citation>
    <scope>NUCLEOTIDE SEQUENCE [LARGE SCALE GENOMIC DNA]</scope>
    <source>
        <strain evidence="1 2">YK-624</strain>
    </source>
</reference>
<proteinExistence type="predicted"/>
<evidence type="ECO:0000313" key="2">
    <source>
        <dbReference type="Proteomes" id="UP000703269"/>
    </source>
</evidence>
<gene>
    <name evidence="1" type="ORF">PsYK624_132180</name>
</gene>
<protein>
    <submittedName>
        <fullName evidence="1">Uncharacterized protein</fullName>
    </submittedName>
</protein>
<comment type="caution">
    <text evidence="1">The sequence shown here is derived from an EMBL/GenBank/DDBJ whole genome shotgun (WGS) entry which is preliminary data.</text>
</comment>
<organism evidence="1 2">
    <name type="scientific">Phanerochaete sordida</name>
    <dbReference type="NCBI Taxonomy" id="48140"/>
    <lineage>
        <taxon>Eukaryota</taxon>
        <taxon>Fungi</taxon>
        <taxon>Dikarya</taxon>
        <taxon>Basidiomycota</taxon>
        <taxon>Agaricomycotina</taxon>
        <taxon>Agaricomycetes</taxon>
        <taxon>Polyporales</taxon>
        <taxon>Phanerochaetaceae</taxon>
        <taxon>Phanerochaete</taxon>
    </lineage>
</organism>
<name>A0A9P3GJE8_9APHY</name>
<dbReference type="AlphaFoldDB" id="A0A9P3GJE8"/>
<dbReference type="Proteomes" id="UP000703269">
    <property type="component" value="Unassembled WGS sequence"/>
</dbReference>